<dbReference type="KEGG" id="cdep:91087716"/>
<organism evidence="1 2">
    <name type="scientific">Cryptococcus depauperatus CBS 7841</name>
    <dbReference type="NCBI Taxonomy" id="1295531"/>
    <lineage>
        <taxon>Eukaryota</taxon>
        <taxon>Fungi</taxon>
        <taxon>Dikarya</taxon>
        <taxon>Basidiomycota</taxon>
        <taxon>Agaricomycotina</taxon>
        <taxon>Tremellomycetes</taxon>
        <taxon>Tremellales</taxon>
        <taxon>Cryptococcaceae</taxon>
        <taxon>Cryptococcus</taxon>
    </lineage>
</organism>
<reference evidence="1" key="3">
    <citation type="submission" date="2024-01" db="EMBL/GenBank/DDBJ databases">
        <authorList>
            <person name="Coelho M.A."/>
            <person name="David-Palma M."/>
            <person name="Shea T."/>
            <person name="Sun S."/>
            <person name="Cuomo C.A."/>
            <person name="Heitman J."/>
        </authorList>
    </citation>
    <scope>NUCLEOTIDE SEQUENCE</scope>
    <source>
        <strain evidence="1">CBS 7841</strain>
    </source>
</reference>
<dbReference type="GeneID" id="91087716"/>
<dbReference type="EMBL" id="CP143787">
    <property type="protein sequence ID" value="WVN88300.1"/>
    <property type="molecule type" value="Genomic_DNA"/>
</dbReference>
<proteinExistence type="predicted"/>
<reference evidence="1" key="2">
    <citation type="journal article" date="2022" name="Elife">
        <title>Obligate sexual reproduction of a homothallic fungus closely related to the Cryptococcus pathogenic species complex.</title>
        <authorList>
            <person name="Passer A.R."/>
            <person name="Clancey S.A."/>
            <person name="Shea T."/>
            <person name="David-Palma M."/>
            <person name="Averette A.F."/>
            <person name="Boekhout T."/>
            <person name="Porcel B.M."/>
            <person name="Nowrousian M."/>
            <person name="Cuomo C.A."/>
            <person name="Sun S."/>
            <person name="Heitman J."/>
            <person name="Coelho M.A."/>
        </authorList>
    </citation>
    <scope>NUCLEOTIDE SEQUENCE</scope>
    <source>
        <strain evidence="1">CBS 7841</strain>
    </source>
</reference>
<reference evidence="1" key="1">
    <citation type="submission" date="2016-06" db="EMBL/GenBank/DDBJ databases">
        <authorList>
            <person name="Cuomo C."/>
            <person name="Litvintseva A."/>
            <person name="Heitman J."/>
            <person name="Chen Y."/>
            <person name="Sun S."/>
            <person name="Springer D."/>
            <person name="Dromer F."/>
            <person name="Young S."/>
            <person name="Zeng Q."/>
            <person name="Chapman S."/>
            <person name="Gujja S."/>
            <person name="Saif S."/>
            <person name="Birren B."/>
        </authorList>
    </citation>
    <scope>NUCLEOTIDE SEQUENCE</scope>
    <source>
        <strain evidence="1">CBS 7841</strain>
    </source>
</reference>
<dbReference type="OrthoDB" id="2596625at2759"/>
<protein>
    <submittedName>
        <fullName evidence="1">Uncharacterized protein</fullName>
    </submittedName>
</protein>
<dbReference type="RefSeq" id="XP_066069000.1">
    <property type="nucleotide sequence ID" value="XM_066212903.1"/>
</dbReference>
<keyword evidence="2" id="KW-1185">Reference proteome</keyword>
<evidence type="ECO:0000313" key="2">
    <source>
        <dbReference type="Proteomes" id="UP000094043"/>
    </source>
</evidence>
<evidence type="ECO:0000313" key="1">
    <source>
        <dbReference type="EMBL" id="WVN88300.1"/>
    </source>
</evidence>
<name>A0A1E3II69_9TREE</name>
<dbReference type="AlphaFoldDB" id="A0A1E3II69"/>
<accession>A0A1E3II69</accession>
<dbReference type="VEuPathDB" id="FungiDB:L203_02899"/>
<gene>
    <name evidence="1" type="ORF">L203_103505</name>
</gene>
<dbReference type="Proteomes" id="UP000094043">
    <property type="component" value="Chromosome 4"/>
</dbReference>
<sequence>MDQLYHARLGIDPHRERRDQEHTTHDAEHIHVQTNSTNGQPIPIQLPNIYVHPYPQTQQKEAPPRPAPPVSPAQAPPITLNVQTPLVPVAEKKRWGPFKWTMPHPLLWISLIISVIALVLEVPKGSLPTVTGRHKVLRAQEKVVQEKLQLLTKLSTFLPPPLSALIAPFDPLNPISTSLLALPDKDQLELLRMAPHLRFWNTALGRPFGVGVGEDGERWWSVEELPGGASVVRSKGEGQEREIWVIRMNDENQSDTPQTLALSSALTHSLLLRDRLQTEISQLKSTPCPVCPNVPTAQFIGQSSAGSSDRYSDHIDDEAQKAVRREEQEKYEERRKREREREKEVEEREREVARREKWVVEEMRKMSEKIHNQANELTLEDRITKRLKQYHRQIRDQHINANSGA</sequence>